<evidence type="ECO:0000256" key="2">
    <source>
        <dbReference type="SAM" id="Phobius"/>
    </source>
</evidence>
<keyword evidence="2" id="KW-1133">Transmembrane helix</keyword>
<gene>
    <name evidence="3" type="ORF">Cflav_PD5073</name>
</gene>
<proteinExistence type="predicted"/>
<sequence length="86" mass="9171">MNHHQNATPPMPQSPPPVPTGYWCSRCRGKLKRDANRGAGMLFGLIGALIASAFSPLKCQTCGPIPTNEKGGTEVMTLIAILPNLK</sequence>
<dbReference type="EMBL" id="ABOX02000004">
    <property type="protein sequence ID" value="EEF62438.1"/>
    <property type="molecule type" value="Genomic_DNA"/>
</dbReference>
<dbReference type="STRING" id="320771.Cflav_PD5073"/>
<keyword evidence="2" id="KW-0812">Transmembrane</keyword>
<feature type="compositionally biased region" description="Pro residues" evidence="1">
    <location>
        <begin position="9"/>
        <end position="19"/>
    </location>
</feature>
<evidence type="ECO:0000313" key="3">
    <source>
        <dbReference type="EMBL" id="EEF62438.1"/>
    </source>
</evidence>
<feature type="transmembrane region" description="Helical" evidence="2">
    <location>
        <begin position="38"/>
        <end position="57"/>
    </location>
</feature>
<reference evidence="3 4" key="1">
    <citation type="journal article" date="2011" name="J. Bacteriol.">
        <title>Genome sequence of 'Pedosphaera parvula' Ellin514, an aerobic Verrucomicrobial isolate from pasture soil.</title>
        <authorList>
            <person name="Kant R."/>
            <person name="van Passel M.W."/>
            <person name="Sangwan P."/>
            <person name="Palva A."/>
            <person name="Lucas S."/>
            <person name="Copeland A."/>
            <person name="Lapidus A."/>
            <person name="Glavina Del Rio T."/>
            <person name="Dalin E."/>
            <person name="Tice H."/>
            <person name="Bruce D."/>
            <person name="Goodwin L."/>
            <person name="Pitluck S."/>
            <person name="Chertkov O."/>
            <person name="Larimer F.W."/>
            <person name="Land M.L."/>
            <person name="Hauser L."/>
            <person name="Brettin T.S."/>
            <person name="Detter J.C."/>
            <person name="Han S."/>
            <person name="de Vos W.M."/>
            <person name="Janssen P.H."/>
            <person name="Smidt H."/>
        </authorList>
    </citation>
    <scope>NUCLEOTIDE SEQUENCE [LARGE SCALE GENOMIC DNA]</scope>
    <source>
        <strain evidence="3 4">Ellin514</strain>
    </source>
</reference>
<dbReference type="Proteomes" id="UP000003688">
    <property type="component" value="Unassembled WGS sequence"/>
</dbReference>
<accession>B9XBX0</accession>
<evidence type="ECO:0000256" key="1">
    <source>
        <dbReference type="SAM" id="MobiDB-lite"/>
    </source>
</evidence>
<comment type="caution">
    <text evidence="3">The sequence shown here is derived from an EMBL/GenBank/DDBJ whole genome shotgun (WGS) entry which is preliminary data.</text>
</comment>
<feature type="region of interest" description="Disordered" evidence="1">
    <location>
        <begin position="1"/>
        <end position="20"/>
    </location>
</feature>
<name>B9XBX0_PEDPL</name>
<protein>
    <submittedName>
        <fullName evidence="3">Uncharacterized protein</fullName>
    </submittedName>
</protein>
<organism evidence="3 4">
    <name type="scientific">Pedosphaera parvula (strain Ellin514)</name>
    <dbReference type="NCBI Taxonomy" id="320771"/>
    <lineage>
        <taxon>Bacteria</taxon>
        <taxon>Pseudomonadati</taxon>
        <taxon>Verrucomicrobiota</taxon>
        <taxon>Pedosphaerae</taxon>
        <taxon>Pedosphaerales</taxon>
        <taxon>Pedosphaeraceae</taxon>
        <taxon>Pedosphaera</taxon>
    </lineage>
</organism>
<keyword evidence="4" id="KW-1185">Reference proteome</keyword>
<keyword evidence="2" id="KW-0472">Membrane</keyword>
<dbReference type="RefSeq" id="WP_007413318.1">
    <property type="nucleotide sequence ID" value="NZ_ABOX02000004.1"/>
</dbReference>
<evidence type="ECO:0000313" key="4">
    <source>
        <dbReference type="Proteomes" id="UP000003688"/>
    </source>
</evidence>
<dbReference type="AlphaFoldDB" id="B9XBX0"/>